<feature type="transmembrane region" description="Helical" evidence="6">
    <location>
        <begin position="155"/>
        <end position="178"/>
    </location>
</feature>
<evidence type="ECO:0000256" key="6">
    <source>
        <dbReference type="RuleBase" id="RU363042"/>
    </source>
</evidence>
<dbReference type="Proteomes" id="UP000824169">
    <property type="component" value="Unassembled WGS sequence"/>
</dbReference>
<comment type="catalytic activity">
    <reaction evidence="6">
        <text>L-lysyl-tRNA(Lys) + a 1,2-diacyl-sn-glycero-3-phospho-(1'-sn-glycerol) = a 1,2-diacyl-sn-glycero-3-phospho-1'-(3'-O-L-lysyl)-sn-glycerol + tRNA(Lys)</text>
        <dbReference type="Rhea" id="RHEA:10668"/>
        <dbReference type="Rhea" id="RHEA-COMP:9696"/>
        <dbReference type="Rhea" id="RHEA-COMP:9697"/>
        <dbReference type="ChEBI" id="CHEBI:64716"/>
        <dbReference type="ChEBI" id="CHEBI:75792"/>
        <dbReference type="ChEBI" id="CHEBI:78442"/>
        <dbReference type="ChEBI" id="CHEBI:78529"/>
        <dbReference type="EC" id="2.3.2.3"/>
    </reaction>
</comment>
<comment type="subcellular location">
    <subcellularLocation>
        <location evidence="1 6">Cell membrane</location>
        <topology evidence="1 6">Multi-pass membrane protein</topology>
    </subcellularLocation>
</comment>
<accession>A0A9D1T9T6</accession>
<comment type="function">
    <text evidence="6">Catalyzes the transfer of a lysyl group from L-lysyl-tRNA(Lys) to membrane-bound phosphatidylglycerol (PG), which produces lysylphosphatidylglycerol (LPG), a major component of the bacterial membrane with a positive net charge. LPG synthesis contributes to bacterial virulence as it is involved in the resistance mechanism against cationic antimicrobial peptides (CAMP) produces by the host's immune system (defensins, cathelicidins) and by the competing microorganisms.</text>
</comment>
<evidence type="ECO:0000313" key="8">
    <source>
        <dbReference type="Proteomes" id="UP000824169"/>
    </source>
</evidence>
<dbReference type="PANTHER" id="PTHR37693:SF1">
    <property type="entry name" value="INTEGRAL MEMBRANE PROTEIN"/>
    <property type="match status" value="1"/>
</dbReference>
<evidence type="ECO:0000313" key="7">
    <source>
        <dbReference type="EMBL" id="HIV25119.1"/>
    </source>
</evidence>
<dbReference type="NCBIfam" id="TIGR00374">
    <property type="entry name" value="flippase-like domain"/>
    <property type="match status" value="1"/>
</dbReference>
<organism evidence="7 8">
    <name type="scientific">Candidatus Scatomonas pullistercoris</name>
    <dbReference type="NCBI Taxonomy" id="2840920"/>
    <lineage>
        <taxon>Bacteria</taxon>
        <taxon>Bacillati</taxon>
        <taxon>Bacillota</taxon>
        <taxon>Clostridia</taxon>
        <taxon>Lachnospirales</taxon>
        <taxon>Lachnospiraceae</taxon>
        <taxon>Lachnospiraceae incertae sedis</taxon>
        <taxon>Candidatus Scatomonas</taxon>
    </lineage>
</organism>
<dbReference type="EMBL" id="DVOO01000013">
    <property type="protein sequence ID" value="HIV25119.1"/>
    <property type="molecule type" value="Genomic_DNA"/>
</dbReference>
<dbReference type="InterPro" id="IPR022791">
    <property type="entry name" value="L-PG_synthase/AglD"/>
</dbReference>
<keyword evidence="6" id="KW-0808">Transferase</keyword>
<sequence length="351" mass="38805">MRDKKKRIVNLIFLAAVFLLTVVGVLRGENIDDLGASMMKTDGRWLLGAVFCVLAFIALGALIIRIMMGRIRQPVGFGKCFLLSGIGYFFGNITPFAGGGPPMQIYYMKKEKVPISVSSLIMLLVTLMYKMVLVAVGFGLIIFGQGLLGRYFHGVLPLFGVGLFLNSGFCFLLILFIFHPTLAKKGMIKGLGWLEKKRLMKHKEGRVEKLSAAMDRYKSTASFFKDHVPVMILVFILSVVQRFVLFGATWFVFRAFGLSGTSPGTILILQASISVSADMLPLPGGMGASETLFLRLFESVFGAARVLPGMVLSRGISYYVELFLCAVLTIIGHFYFGRRREKNEEKLSEGA</sequence>
<comment type="similarity">
    <text evidence="6">Belongs to the LPG synthase family.</text>
</comment>
<gene>
    <name evidence="6" type="primary">mprF</name>
    <name evidence="7" type="ORF">IAB71_04925</name>
</gene>
<dbReference type="GO" id="GO:0006629">
    <property type="term" value="P:lipid metabolic process"/>
    <property type="evidence" value="ECO:0007669"/>
    <property type="project" value="UniProtKB-KW"/>
</dbReference>
<dbReference type="AlphaFoldDB" id="A0A9D1T9T6"/>
<keyword evidence="2" id="KW-1003">Cell membrane</keyword>
<dbReference type="EC" id="2.3.2.3" evidence="6"/>
<evidence type="ECO:0000256" key="4">
    <source>
        <dbReference type="ARBA" id="ARBA00022989"/>
    </source>
</evidence>
<keyword evidence="6" id="KW-0443">Lipid metabolism</keyword>
<dbReference type="GO" id="GO:0005886">
    <property type="term" value="C:plasma membrane"/>
    <property type="evidence" value="ECO:0007669"/>
    <property type="project" value="UniProtKB-SubCell"/>
</dbReference>
<dbReference type="Pfam" id="PF03706">
    <property type="entry name" value="LPG_synthase_TM"/>
    <property type="match status" value="1"/>
</dbReference>
<feature type="transmembrane region" description="Helical" evidence="6">
    <location>
        <begin position="76"/>
        <end position="97"/>
    </location>
</feature>
<feature type="transmembrane region" description="Helical" evidence="6">
    <location>
        <begin position="117"/>
        <end position="143"/>
    </location>
</feature>
<reference evidence="7" key="1">
    <citation type="submission" date="2020-10" db="EMBL/GenBank/DDBJ databases">
        <authorList>
            <person name="Gilroy R."/>
        </authorList>
    </citation>
    <scope>NUCLEOTIDE SEQUENCE</scope>
    <source>
        <strain evidence="7">CHK188-20938</strain>
    </source>
</reference>
<proteinExistence type="inferred from homology"/>
<dbReference type="GO" id="GO:0046677">
    <property type="term" value="P:response to antibiotic"/>
    <property type="evidence" value="ECO:0007669"/>
    <property type="project" value="UniProtKB-KW"/>
</dbReference>
<keyword evidence="4 6" id="KW-1133">Transmembrane helix</keyword>
<feature type="transmembrane region" description="Helical" evidence="6">
    <location>
        <begin position="43"/>
        <end position="64"/>
    </location>
</feature>
<feature type="transmembrane region" description="Helical" evidence="6">
    <location>
        <begin position="316"/>
        <end position="336"/>
    </location>
</feature>
<evidence type="ECO:0000256" key="3">
    <source>
        <dbReference type="ARBA" id="ARBA00022692"/>
    </source>
</evidence>
<keyword evidence="5 6" id="KW-0472">Membrane</keyword>
<feature type="transmembrane region" description="Helical" evidence="6">
    <location>
        <begin position="230"/>
        <end position="253"/>
    </location>
</feature>
<comment type="caution">
    <text evidence="7">The sequence shown here is derived from an EMBL/GenBank/DDBJ whole genome shotgun (WGS) entry which is preliminary data.</text>
</comment>
<evidence type="ECO:0000256" key="5">
    <source>
        <dbReference type="ARBA" id="ARBA00023136"/>
    </source>
</evidence>
<dbReference type="GO" id="GO:0050071">
    <property type="term" value="F:phosphatidylglycerol lysyltransferase activity"/>
    <property type="evidence" value="ECO:0007669"/>
    <property type="project" value="UniProtKB-EC"/>
</dbReference>
<name>A0A9D1T9T6_9FIRM</name>
<evidence type="ECO:0000256" key="1">
    <source>
        <dbReference type="ARBA" id="ARBA00004651"/>
    </source>
</evidence>
<keyword evidence="3 6" id="KW-0812">Transmembrane</keyword>
<dbReference type="PANTHER" id="PTHR37693">
    <property type="entry name" value="PHOSPHATIDYLGLYCEROL LYSYLTRANSFERASE"/>
    <property type="match status" value="1"/>
</dbReference>
<evidence type="ECO:0000256" key="2">
    <source>
        <dbReference type="ARBA" id="ARBA00022475"/>
    </source>
</evidence>
<keyword evidence="6" id="KW-0046">Antibiotic resistance</keyword>
<protein>
    <recommendedName>
        <fullName evidence="6">Phosphatidylglycerol lysyltransferase</fullName>
        <ecNumber evidence="6">2.3.2.3</ecNumber>
    </recommendedName>
    <alternativeName>
        <fullName evidence="6">Lysylphosphatidylglycerol synthase</fullName>
    </alternativeName>
</protein>
<reference evidence="7" key="2">
    <citation type="journal article" date="2021" name="PeerJ">
        <title>Extensive microbial diversity within the chicken gut microbiome revealed by metagenomics and culture.</title>
        <authorList>
            <person name="Gilroy R."/>
            <person name="Ravi A."/>
            <person name="Getino M."/>
            <person name="Pursley I."/>
            <person name="Horton D.L."/>
            <person name="Alikhan N.F."/>
            <person name="Baker D."/>
            <person name="Gharbi K."/>
            <person name="Hall N."/>
            <person name="Watson M."/>
            <person name="Adriaenssens E.M."/>
            <person name="Foster-Nyarko E."/>
            <person name="Jarju S."/>
            <person name="Secka A."/>
            <person name="Antonio M."/>
            <person name="Oren A."/>
            <person name="Chaudhuri R.R."/>
            <person name="La Ragione R."/>
            <person name="Hildebrand F."/>
            <person name="Pallen M.J."/>
        </authorList>
    </citation>
    <scope>NUCLEOTIDE SEQUENCE</scope>
    <source>
        <strain evidence="7">CHK188-20938</strain>
    </source>
</reference>